<keyword evidence="4" id="KW-0347">Helicase</keyword>
<dbReference type="InterPro" id="IPR038718">
    <property type="entry name" value="SNF2-like_sf"/>
</dbReference>
<evidence type="ECO:0000313" key="9">
    <source>
        <dbReference type="EMBL" id="KAI9260607.1"/>
    </source>
</evidence>
<name>A0AAD5JYQ4_9FUNG</name>
<dbReference type="GO" id="GO:0005524">
    <property type="term" value="F:ATP binding"/>
    <property type="evidence" value="ECO:0007669"/>
    <property type="project" value="UniProtKB-KW"/>
</dbReference>
<evidence type="ECO:0000256" key="6">
    <source>
        <dbReference type="ARBA" id="ARBA00023125"/>
    </source>
</evidence>
<comment type="subcellular location">
    <subcellularLocation>
        <location evidence="1">Nucleus</location>
    </subcellularLocation>
</comment>
<evidence type="ECO:0000256" key="1">
    <source>
        <dbReference type="ARBA" id="ARBA00004123"/>
    </source>
</evidence>
<evidence type="ECO:0000256" key="8">
    <source>
        <dbReference type="SAM" id="MobiDB-lite"/>
    </source>
</evidence>
<reference evidence="9" key="2">
    <citation type="submission" date="2023-02" db="EMBL/GenBank/DDBJ databases">
        <authorList>
            <consortium name="DOE Joint Genome Institute"/>
            <person name="Mondo S.J."/>
            <person name="Chang Y."/>
            <person name="Wang Y."/>
            <person name="Ahrendt S."/>
            <person name="Andreopoulos W."/>
            <person name="Barry K."/>
            <person name="Beard J."/>
            <person name="Benny G.L."/>
            <person name="Blankenship S."/>
            <person name="Bonito G."/>
            <person name="Cuomo C."/>
            <person name="Desiro A."/>
            <person name="Gervers K.A."/>
            <person name="Hundley H."/>
            <person name="Kuo A."/>
            <person name="LaButti K."/>
            <person name="Lang B.F."/>
            <person name="Lipzen A."/>
            <person name="O'Donnell K."/>
            <person name="Pangilinan J."/>
            <person name="Reynolds N."/>
            <person name="Sandor L."/>
            <person name="Smith M.W."/>
            <person name="Tsang A."/>
            <person name="Grigoriev I.V."/>
            <person name="Stajich J.E."/>
            <person name="Spatafora J.W."/>
        </authorList>
    </citation>
    <scope>NUCLEOTIDE SEQUENCE</scope>
    <source>
        <strain evidence="9">RSA 2281</strain>
    </source>
</reference>
<dbReference type="AlphaFoldDB" id="A0AAD5JYQ4"/>
<dbReference type="GO" id="GO:0003677">
    <property type="term" value="F:DNA binding"/>
    <property type="evidence" value="ECO:0007669"/>
    <property type="project" value="UniProtKB-KW"/>
</dbReference>
<dbReference type="Proteomes" id="UP001209540">
    <property type="component" value="Unassembled WGS sequence"/>
</dbReference>
<evidence type="ECO:0000256" key="7">
    <source>
        <dbReference type="ARBA" id="ARBA00023242"/>
    </source>
</evidence>
<dbReference type="GO" id="GO:0004386">
    <property type="term" value="F:helicase activity"/>
    <property type="evidence" value="ECO:0007669"/>
    <property type="project" value="UniProtKB-KW"/>
</dbReference>
<evidence type="ECO:0000313" key="10">
    <source>
        <dbReference type="Proteomes" id="UP001209540"/>
    </source>
</evidence>
<feature type="compositionally biased region" description="Polar residues" evidence="8">
    <location>
        <begin position="21"/>
        <end position="33"/>
    </location>
</feature>
<keyword evidence="3" id="KW-0547">Nucleotide-binding</keyword>
<dbReference type="GO" id="GO:0005634">
    <property type="term" value="C:nucleus"/>
    <property type="evidence" value="ECO:0007669"/>
    <property type="project" value="UniProtKB-SubCell"/>
</dbReference>
<dbReference type="EMBL" id="JAIXMP010000016">
    <property type="protein sequence ID" value="KAI9260607.1"/>
    <property type="molecule type" value="Genomic_DNA"/>
</dbReference>
<evidence type="ECO:0000256" key="5">
    <source>
        <dbReference type="ARBA" id="ARBA00022840"/>
    </source>
</evidence>
<gene>
    <name evidence="9" type="ORF">BDA99DRAFT_86875</name>
</gene>
<keyword evidence="6" id="KW-0238">DNA-binding</keyword>
<proteinExistence type="inferred from homology"/>
<evidence type="ECO:0000256" key="4">
    <source>
        <dbReference type="ARBA" id="ARBA00022806"/>
    </source>
</evidence>
<protein>
    <submittedName>
        <fullName evidence="9">Uncharacterized protein</fullName>
    </submittedName>
</protein>
<feature type="compositionally biased region" description="Basic and acidic residues" evidence="8">
    <location>
        <begin position="11"/>
        <end position="20"/>
    </location>
</feature>
<evidence type="ECO:0000256" key="2">
    <source>
        <dbReference type="ARBA" id="ARBA00007025"/>
    </source>
</evidence>
<evidence type="ECO:0000256" key="3">
    <source>
        <dbReference type="ARBA" id="ARBA00022741"/>
    </source>
</evidence>
<feature type="compositionally biased region" description="Basic residues" evidence="8">
    <location>
        <begin position="1"/>
        <end position="10"/>
    </location>
</feature>
<comment type="similarity">
    <text evidence="2">Belongs to the SNF2/RAD54 helicase family.</text>
</comment>
<dbReference type="PANTHER" id="PTHR45797">
    <property type="entry name" value="RAD54-LIKE"/>
    <property type="match status" value="1"/>
</dbReference>
<dbReference type="GO" id="GO:0016887">
    <property type="term" value="F:ATP hydrolysis activity"/>
    <property type="evidence" value="ECO:0007669"/>
    <property type="project" value="InterPro"/>
</dbReference>
<reference evidence="9" key="1">
    <citation type="journal article" date="2022" name="IScience">
        <title>Evolution of zygomycete secretomes and the origins of terrestrial fungal ecologies.</title>
        <authorList>
            <person name="Chang Y."/>
            <person name="Wang Y."/>
            <person name="Mondo S."/>
            <person name="Ahrendt S."/>
            <person name="Andreopoulos W."/>
            <person name="Barry K."/>
            <person name="Beard J."/>
            <person name="Benny G.L."/>
            <person name="Blankenship S."/>
            <person name="Bonito G."/>
            <person name="Cuomo C."/>
            <person name="Desiro A."/>
            <person name="Gervers K.A."/>
            <person name="Hundley H."/>
            <person name="Kuo A."/>
            <person name="LaButti K."/>
            <person name="Lang B.F."/>
            <person name="Lipzen A."/>
            <person name="O'Donnell K."/>
            <person name="Pangilinan J."/>
            <person name="Reynolds N."/>
            <person name="Sandor L."/>
            <person name="Smith M.E."/>
            <person name="Tsang A."/>
            <person name="Grigoriev I.V."/>
            <person name="Stajich J.E."/>
            <person name="Spatafora J.W."/>
        </authorList>
    </citation>
    <scope>NUCLEOTIDE SEQUENCE</scope>
    <source>
        <strain evidence="9">RSA 2281</strain>
    </source>
</reference>
<keyword evidence="4" id="KW-0378">Hydrolase</keyword>
<keyword evidence="7" id="KW-0539">Nucleus</keyword>
<organism evidence="9 10">
    <name type="scientific">Phascolomyces articulosus</name>
    <dbReference type="NCBI Taxonomy" id="60185"/>
    <lineage>
        <taxon>Eukaryota</taxon>
        <taxon>Fungi</taxon>
        <taxon>Fungi incertae sedis</taxon>
        <taxon>Mucoromycota</taxon>
        <taxon>Mucoromycotina</taxon>
        <taxon>Mucoromycetes</taxon>
        <taxon>Mucorales</taxon>
        <taxon>Lichtheimiaceae</taxon>
        <taxon>Phascolomyces</taxon>
    </lineage>
</organism>
<keyword evidence="5" id="KW-0067">ATP-binding</keyword>
<dbReference type="Gene3D" id="3.40.50.10810">
    <property type="entry name" value="Tandem AAA-ATPase domain"/>
    <property type="match status" value="1"/>
</dbReference>
<dbReference type="PANTHER" id="PTHR45797:SF1">
    <property type="entry name" value="HELICASE ARIP4"/>
    <property type="match status" value="1"/>
</dbReference>
<sequence length="185" mass="21784">MSKVFKKGKPRPIDPREWKKNTPTLTFFNDNTGQQQEQQQQCYTSKLVKLINKDSCSSTLSYNLFGIPLHRKHLRQQQHQQTLRGVKQFRRRPKVEIILNPKSEPELQVRVPYGLSRYLKPHQIEGVRFMWKHIVDRKQGCVIAHSMGLEYEYIYTLYSQISYDLSLVKANIITCSVNHIKQLGI</sequence>
<feature type="region of interest" description="Disordered" evidence="8">
    <location>
        <begin position="1"/>
        <end position="33"/>
    </location>
</feature>
<dbReference type="InterPro" id="IPR044574">
    <property type="entry name" value="ARIP4-like"/>
</dbReference>
<accession>A0AAD5JYQ4</accession>
<comment type="caution">
    <text evidence="9">The sequence shown here is derived from an EMBL/GenBank/DDBJ whole genome shotgun (WGS) entry which is preliminary data.</text>
</comment>
<keyword evidence="10" id="KW-1185">Reference proteome</keyword>